<reference evidence="2 3" key="1">
    <citation type="journal article" date="2017" name="Genome Biol. Evol.">
        <title>Phytophthora megakarya and P. palmivora, closely related causal agents of cacao black pod rot, underwent increases in genome sizes and gene numbers by different mechanisms.</title>
        <authorList>
            <person name="Ali S.S."/>
            <person name="Shao J."/>
            <person name="Lary D.J."/>
            <person name="Kronmiller B."/>
            <person name="Shen D."/>
            <person name="Strem M.D."/>
            <person name="Amoako-Attah I."/>
            <person name="Akrofi A.Y."/>
            <person name="Begoude B.A."/>
            <person name="Ten Hoopen G.M."/>
            <person name="Coulibaly K."/>
            <person name="Kebe B.I."/>
            <person name="Melnick R.L."/>
            <person name="Guiltinan M.J."/>
            <person name="Tyler B.M."/>
            <person name="Meinhardt L.W."/>
            <person name="Bailey B.A."/>
        </authorList>
    </citation>
    <scope>NUCLEOTIDE SEQUENCE [LARGE SCALE GENOMIC DNA]</scope>
    <source>
        <strain evidence="3">sbr112.9</strain>
    </source>
</reference>
<dbReference type="AlphaFoldDB" id="A0A2P4YET6"/>
<feature type="region of interest" description="Disordered" evidence="1">
    <location>
        <begin position="173"/>
        <end position="270"/>
    </location>
</feature>
<evidence type="ECO:0000256" key="1">
    <source>
        <dbReference type="SAM" id="MobiDB-lite"/>
    </source>
</evidence>
<evidence type="ECO:0000313" key="3">
    <source>
        <dbReference type="Proteomes" id="UP000237271"/>
    </source>
</evidence>
<dbReference type="Proteomes" id="UP000237271">
    <property type="component" value="Unassembled WGS sequence"/>
</dbReference>
<keyword evidence="3" id="KW-1185">Reference proteome</keyword>
<evidence type="ECO:0008006" key="4">
    <source>
        <dbReference type="Google" id="ProtNLM"/>
    </source>
</evidence>
<dbReference type="EMBL" id="NCKW01003471">
    <property type="protein sequence ID" value="POM76318.1"/>
    <property type="molecule type" value="Genomic_DNA"/>
</dbReference>
<name>A0A2P4YET6_9STRA</name>
<comment type="caution">
    <text evidence="2">The sequence shown here is derived from an EMBL/GenBank/DDBJ whole genome shotgun (WGS) entry which is preliminary data.</text>
</comment>
<evidence type="ECO:0000313" key="2">
    <source>
        <dbReference type="EMBL" id="POM76318.1"/>
    </source>
</evidence>
<accession>A0A2P4YET6</accession>
<organism evidence="2 3">
    <name type="scientific">Phytophthora palmivora</name>
    <dbReference type="NCBI Taxonomy" id="4796"/>
    <lineage>
        <taxon>Eukaryota</taxon>
        <taxon>Sar</taxon>
        <taxon>Stramenopiles</taxon>
        <taxon>Oomycota</taxon>
        <taxon>Peronosporomycetes</taxon>
        <taxon>Peronosporales</taxon>
        <taxon>Peronosporaceae</taxon>
        <taxon>Phytophthora</taxon>
    </lineage>
</organism>
<feature type="compositionally biased region" description="Polar residues" evidence="1">
    <location>
        <begin position="230"/>
        <end position="249"/>
    </location>
</feature>
<protein>
    <recommendedName>
        <fullName evidence="4">ATP-binding cassette (ABC) Superfamily</fullName>
    </recommendedName>
</protein>
<gene>
    <name evidence="2" type="ORF">PHPALM_6453</name>
</gene>
<proteinExistence type="predicted"/>
<dbReference type="OrthoDB" id="126917at2759"/>
<sequence length="325" mass="35801">MQRRECLSPDRFLTISERQERYQAAQPQGASDVSFSAPPTRVYPRGYYSPGEETESPVLVKISAPRGLNHGCTSRSVYERVLVQAEPLFVDDIEACVLLAPHRIRLKEFTSLRKKREDRDGIFPNYTVQELKDLRKDRLLSYVLVQRNFRIGFAHLIGKRQLLSVMEGLRQQSKSRAQDQRGYGSINPGTVHRKAANKPRTTDAATIVSDLRSQQLSGRQPGAGLPAPTISVTRGNPATSLAAGASQSAVAPGRPAPHDSGALRSGQGGQEELSHAFEYEATSQPYPSGPSFSGRDSVGRLSTRLLLSRILLDPHFRVGTLWGPC</sequence>